<sequence>MDPVNHLLCPRERYIKNKEHTKPANIDGRSVQFNYRIVKSSYFNEKSDNLHSLFHRNKKDGDEKCKDCNLTIEADTSYFCSYCNGVYHKECVEAPSIYHSSAHPKHPLQLLWSNKFCPNKTCFSCEGLTFGQLYYCLVCDFALHVFCSRNRTSLTIDNPKRHKHTLHYFPRKSTLACDVCGLVDKYVHILYTCLLCDFLVHRRCIGLPYVIKVSRHSHRLAFTPGNPFKEEPDDCGVCYQKIDINYGQYSCVKGCVYAMHSGCALRRDVSDGKELEGEPEEETYDENNNKMFEDKGDGVIHHEGHPCHDLMKLEKQQLHDHENKRCQACMLPLCDDDGNNVYRCIQHCDFFLHESCANLPRVKQFMLHVHPLILEIRTSATGHFLCEKCQRYSCGFAYVCPNEGCDDWKLDTLCASICTSMMMSIYSFFRTKKIQMMIVTTFTGVKYVRNIFFRRKAFMHATSVESSSTSTVY</sequence>
<feature type="domain" description="DC1" evidence="2">
    <location>
        <begin position="305"/>
        <end position="357"/>
    </location>
</feature>
<feature type="domain" description="DC1" evidence="2">
    <location>
        <begin position="215"/>
        <end position="264"/>
    </location>
</feature>
<dbReference type="InterPro" id="IPR004146">
    <property type="entry name" value="DC1"/>
</dbReference>
<evidence type="ECO:0000313" key="3">
    <source>
        <dbReference type="EMBL" id="CAH8362853.1"/>
    </source>
</evidence>
<evidence type="ECO:0000313" key="4">
    <source>
        <dbReference type="Proteomes" id="UP001642260"/>
    </source>
</evidence>
<keyword evidence="1" id="KW-0677">Repeat</keyword>
<proteinExistence type="predicted"/>
<dbReference type="Proteomes" id="UP001642260">
    <property type="component" value="Unassembled WGS sequence"/>
</dbReference>
<dbReference type="InterPro" id="IPR046349">
    <property type="entry name" value="C1-like_sf"/>
</dbReference>
<dbReference type="Pfam" id="PF03107">
    <property type="entry name" value="C1_2"/>
    <property type="match status" value="4"/>
</dbReference>
<protein>
    <recommendedName>
        <fullName evidence="2">DC1 domain-containing protein</fullName>
    </recommendedName>
</protein>
<comment type="caution">
    <text evidence="3">The sequence shown here is derived from an EMBL/GenBank/DDBJ whole genome shotgun (WGS) entry which is preliminary data.</text>
</comment>
<evidence type="ECO:0000256" key="1">
    <source>
        <dbReference type="ARBA" id="ARBA00022737"/>
    </source>
</evidence>
<name>A0ABC8KXW2_ERUVS</name>
<dbReference type="PANTHER" id="PTHR32410:SF209">
    <property type="entry name" value="CYSTEINE_HISTIDINE-RICH C1 DOMAIN FAMILY PROTEIN"/>
    <property type="match status" value="1"/>
</dbReference>
<dbReference type="AlphaFoldDB" id="A0ABC8KXW2"/>
<dbReference type="SUPFAM" id="SSF57889">
    <property type="entry name" value="Cysteine-rich domain"/>
    <property type="match status" value="3"/>
</dbReference>
<dbReference type="PANTHER" id="PTHR32410">
    <property type="entry name" value="CYSTEINE/HISTIDINE-RICH C1 DOMAIN FAMILY PROTEIN"/>
    <property type="match status" value="1"/>
</dbReference>
<keyword evidence="4" id="KW-1185">Reference proteome</keyword>
<evidence type="ECO:0000259" key="2">
    <source>
        <dbReference type="Pfam" id="PF03107"/>
    </source>
</evidence>
<gene>
    <name evidence="3" type="ORF">ERUC_LOCUS28609</name>
</gene>
<feature type="domain" description="DC1" evidence="2">
    <location>
        <begin position="160"/>
        <end position="205"/>
    </location>
</feature>
<dbReference type="InterPro" id="IPR053192">
    <property type="entry name" value="Vacuole_Formation_Reg"/>
</dbReference>
<reference evidence="3 4" key="1">
    <citation type="submission" date="2022-03" db="EMBL/GenBank/DDBJ databases">
        <authorList>
            <person name="Macdonald S."/>
            <person name="Ahmed S."/>
            <person name="Newling K."/>
        </authorList>
    </citation>
    <scope>NUCLEOTIDE SEQUENCE [LARGE SCALE GENOMIC DNA]</scope>
</reference>
<dbReference type="EMBL" id="CAKOAT010342932">
    <property type="protein sequence ID" value="CAH8362853.1"/>
    <property type="molecule type" value="Genomic_DNA"/>
</dbReference>
<organism evidence="3 4">
    <name type="scientific">Eruca vesicaria subsp. sativa</name>
    <name type="common">Garden rocket</name>
    <name type="synonym">Eruca sativa</name>
    <dbReference type="NCBI Taxonomy" id="29727"/>
    <lineage>
        <taxon>Eukaryota</taxon>
        <taxon>Viridiplantae</taxon>
        <taxon>Streptophyta</taxon>
        <taxon>Embryophyta</taxon>
        <taxon>Tracheophyta</taxon>
        <taxon>Spermatophyta</taxon>
        <taxon>Magnoliopsida</taxon>
        <taxon>eudicotyledons</taxon>
        <taxon>Gunneridae</taxon>
        <taxon>Pentapetalae</taxon>
        <taxon>rosids</taxon>
        <taxon>malvids</taxon>
        <taxon>Brassicales</taxon>
        <taxon>Brassicaceae</taxon>
        <taxon>Brassiceae</taxon>
        <taxon>Eruca</taxon>
    </lineage>
</organism>
<feature type="domain" description="DC1" evidence="2">
    <location>
        <begin position="102"/>
        <end position="147"/>
    </location>
</feature>
<accession>A0ABC8KXW2</accession>